<dbReference type="InterPro" id="IPR020945">
    <property type="entry name" value="DMSO/NO3_reduct_chaperone"/>
</dbReference>
<dbReference type="KEGG" id="gtl:EP073_09430"/>
<dbReference type="InterPro" id="IPR036411">
    <property type="entry name" value="TorD-like_sf"/>
</dbReference>
<evidence type="ECO:0000313" key="2">
    <source>
        <dbReference type="EMBL" id="QAR33613.1"/>
    </source>
</evidence>
<dbReference type="SUPFAM" id="SSF89155">
    <property type="entry name" value="TorD-like"/>
    <property type="match status" value="1"/>
</dbReference>
<dbReference type="PANTHER" id="PTHR34227">
    <property type="entry name" value="CHAPERONE PROTEIN YCDY"/>
    <property type="match status" value="1"/>
</dbReference>
<protein>
    <recommendedName>
        <fullName evidence="4">Molecular chaperone TorD</fullName>
    </recommendedName>
</protein>
<proteinExistence type="predicted"/>
<dbReference type="AlphaFoldDB" id="A0A410JZQ8"/>
<evidence type="ECO:0000313" key="3">
    <source>
        <dbReference type="Proteomes" id="UP000287502"/>
    </source>
</evidence>
<dbReference type="RefSeq" id="WP_128466899.1">
    <property type="nucleotide sequence ID" value="NZ_CP035108.1"/>
</dbReference>
<dbReference type="Gene3D" id="1.10.3480.10">
    <property type="entry name" value="TorD-like"/>
    <property type="match status" value="1"/>
</dbReference>
<evidence type="ECO:0000256" key="1">
    <source>
        <dbReference type="ARBA" id="ARBA00023186"/>
    </source>
</evidence>
<reference evidence="2 3" key="1">
    <citation type="submission" date="2019-01" db="EMBL/GenBank/DDBJ databases">
        <title>Geovibrio thiophilus DSM 11263, complete genome.</title>
        <authorList>
            <person name="Spring S."/>
            <person name="Bunk B."/>
            <person name="Sproer C."/>
        </authorList>
    </citation>
    <scope>NUCLEOTIDE SEQUENCE [LARGE SCALE GENOMIC DNA]</scope>
    <source>
        <strain evidence="2 3">DSM 11263</strain>
    </source>
</reference>
<dbReference type="Proteomes" id="UP000287502">
    <property type="component" value="Chromosome"/>
</dbReference>
<gene>
    <name evidence="2" type="ORF">EP073_09430</name>
</gene>
<name>A0A410JZQ8_9BACT</name>
<accession>A0A410JZQ8</accession>
<dbReference type="PANTHER" id="PTHR34227:SF1">
    <property type="entry name" value="DIMETHYL SULFOXIDE REDUCTASE CHAPERONE-RELATED"/>
    <property type="match status" value="1"/>
</dbReference>
<keyword evidence="1" id="KW-0143">Chaperone</keyword>
<organism evidence="2 3">
    <name type="scientific">Geovibrio thiophilus</name>
    <dbReference type="NCBI Taxonomy" id="139438"/>
    <lineage>
        <taxon>Bacteria</taxon>
        <taxon>Pseudomonadati</taxon>
        <taxon>Deferribacterota</taxon>
        <taxon>Deferribacteres</taxon>
        <taxon>Deferribacterales</taxon>
        <taxon>Geovibrionaceae</taxon>
        <taxon>Geovibrio</taxon>
    </lineage>
</organism>
<dbReference type="EMBL" id="CP035108">
    <property type="protein sequence ID" value="QAR33613.1"/>
    <property type="molecule type" value="Genomic_DNA"/>
</dbReference>
<dbReference type="Pfam" id="PF02613">
    <property type="entry name" value="Nitrate_red_del"/>
    <property type="match status" value="1"/>
</dbReference>
<dbReference type="OrthoDB" id="9790329at2"/>
<dbReference type="InterPro" id="IPR050289">
    <property type="entry name" value="TorD/DmsD_chaperones"/>
</dbReference>
<keyword evidence="3" id="KW-1185">Reference proteome</keyword>
<sequence>MSSMTGLKTALAENNYESAISVLSGANPDKNGLVSLSAAFMFLSLVFRYPDKPVYDTLERYLPEFQSFIDEYTAGILELTDRREMEYDYVRLFINAPGGMKANPYASCWLSDEKLLWGEQMMRLKELMEKEGFVMSASVTELEDHVSVVLEFCSVLTEKIASGAEPCGIGSFFALLEIMRDFFPAFADKFALKVTEEAELEFYKTAGRLTQGFLADAEQIFGELIFEG</sequence>
<evidence type="ECO:0008006" key="4">
    <source>
        <dbReference type="Google" id="ProtNLM"/>
    </source>
</evidence>